<dbReference type="InterPro" id="IPR012867">
    <property type="entry name" value="DUF1648"/>
</dbReference>
<accession>A0AAN0MHW0</accession>
<dbReference type="Pfam" id="PF07853">
    <property type="entry name" value="DUF1648"/>
    <property type="match status" value="1"/>
</dbReference>
<dbReference type="RefSeq" id="WP_286264559.1">
    <property type="nucleotide sequence ID" value="NZ_AP028056.1"/>
</dbReference>
<feature type="transmembrane region" description="Helical" evidence="1">
    <location>
        <begin position="189"/>
        <end position="209"/>
    </location>
</feature>
<evidence type="ECO:0000259" key="2">
    <source>
        <dbReference type="Pfam" id="PF07853"/>
    </source>
</evidence>
<keyword evidence="1" id="KW-1133">Transmembrane helix</keyword>
<evidence type="ECO:0000313" key="4">
    <source>
        <dbReference type="Proteomes" id="UP001431656"/>
    </source>
</evidence>
<evidence type="ECO:0000313" key="3">
    <source>
        <dbReference type="EMBL" id="BEH02696.1"/>
    </source>
</evidence>
<dbReference type="KEGG" id="broo:brsh051_19770"/>
<keyword evidence="1" id="KW-0472">Membrane</keyword>
<name>A0AAN0MHW0_9ACTN</name>
<feature type="transmembrane region" description="Helical" evidence="1">
    <location>
        <begin position="12"/>
        <end position="35"/>
    </location>
</feature>
<evidence type="ECO:0000256" key="1">
    <source>
        <dbReference type="SAM" id="Phobius"/>
    </source>
</evidence>
<feature type="transmembrane region" description="Helical" evidence="1">
    <location>
        <begin position="91"/>
        <end position="113"/>
    </location>
</feature>
<feature type="transmembrane region" description="Helical" evidence="1">
    <location>
        <begin position="64"/>
        <end position="84"/>
    </location>
</feature>
<protein>
    <submittedName>
        <fullName evidence="3">DUF1648 domain-containing protein</fullName>
    </submittedName>
</protein>
<proteinExistence type="predicted"/>
<feature type="transmembrane region" description="Helical" evidence="1">
    <location>
        <begin position="128"/>
        <end position="149"/>
    </location>
</feature>
<keyword evidence="4" id="KW-1185">Reference proteome</keyword>
<gene>
    <name evidence="3" type="ORF">brsh051_19770</name>
</gene>
<feature type="domain" description="DUF1648" evidence="2">
    <location>
        <begin position="25"/>
        <end position="65"/>
    </location>
</feature>
<dbReference type="EMBL" id="AP028056">
    <property type="protein sequence ID" value="BEH02696.1"/>
    <property type="molecule type" value="Genomic_DNA"/>
</dbReference>
<sequence>MSKTSVRQDRGQLVVSAISAAVIVLVAVAGVVALWTARDQLPDQIATHWGANGQADGFTAVERIFVTNALLGGVLPLVLMLVGLAMKQGRIMGPLSVGLAVFLSGLGNGAAWMQRGMTPDEVASSDPGWVMLISAIAGVVVGAALWLVFRRTPTPGGVAANVAADAPRLLVDDPVRVAWIGHTAVSKMVWVFLGFGIVVTVVPAVRAFAAGSWGLGIFLMLFAALLTVFGLAMYATATVDARGVRVRALGLITWADIPLSEIAGATVTVVNPVGEFGGWGRRIGFAGEQGIVTDAGPALRLDRGHDAPFVITVSDAEAAAAAVNTLVGRRSTDHE</sequence>
<organism evidence="3 4">
    <name type="scientific">Brooklawnia propionicigenes</name>
    <dbReference type="NCBI Taxonomy" id="3041175"/>
    <lineage>
        <taxon>Bacteria</taxon>
        <taxon>Bacillati</taxon>
        <taxon>Actinomycetota</taxon>
        <taxon>Actinomycetes</taxon>
        <taxon>Propionibacteriales</taxon>
        <taxon>Propionibacteriaceae</taxon>
        <taxon>Brooklawnia</taxon>
    </lineage>
</organism>
<dbReference type="AlphaFoldDB" id="A0AAN0MHW0"/>
<keyword evidence="1" id="KW-0812">Transmembrane</keyword>
<feature type="transmembrane region" description="Helical" evidence="1">
    <location>
        <begin position="215"/>
        <end position="237"/>
    </location>
</feature>
<dbReference type="Proteomes" id="UP001431656">
    <property type="component" value="Chromosome"/>
</dbReference>
<reference evidence="3" key="1">
    <citation type="journal article" date="2024" name="Int. J. Syst. Evol. Microbiol.">
        <title>Brooklawnia propionicigenes sp. nov., a facultatively anaerobic, propionate-producing bacterium isolated from a methanogenic reactor treating waste from cattle farms.</title>
        <authorList>
            <person name="Akita Y."/>
            <person name="Ueki A."/>
            <person name="Tonouchi A."/>
            <person name="Sugawara Y."/>
            <person name="Honma S."/>
            <person name="Kaku N."/>
            <person name="Ueki K."/>
        </authorList>
    </citation>
    <scope>NUCLEOTIDE SEQUENCE</scope>
    <source>
        <strain evidence="3">SH051</strain>
    </source>
</reference>